<dbReference type="AlphaFoldDB" id="A0A9J7K9Q0"/>
<dbReference type="Proteomes" id="UP000001554">
    <property type="component" value="Chromosome 19"/>
</dbReference>
<dbReference type="KEGG" id="bfo:118406445"/>
<keyword evidence="2 4" id="KW-0863">Zinc-finger</keyword>
<dbReference type="Gene3D" id="3.30.40.10">
    <property type="entry name" value="Zinc/RING finger domain, C3HC4 (zinc finger)"/>
    <property type="match status" value="1"/>
</dbReference>
<dbReference type="SMART" id="SM00064">
    <property type="entry name" value="FYVE"/>
    <property type="match status" value="1"/>
</dbReference>
<name>A0A9J7K9Q0_BRAFL</name>
<evidence type="ECO:0000256" key="4">
    <source>
        <dbReference type="PROSITE-ProRule" id="PRU00091"/>
    </source>
</evidence>
<feature type="region of interest" description="Disordered" evidence="5">
    <location>
        <begin position="106"/>
        <end position="135"/>
    </location>
</feature>
<dbReference type="InterPro" id="IPR000306">
    <property type="entry name" value="Znf_FYVE"/>
</dbReference>
<feature type="domain" description="FYVE-type" evidence="6">
    <location>
        <begin position="45"/>
        <end position="102"/>
    </location>
</feature>
<evidence type="ECO:0000313" key="7">
    <source>
        <dbReference type="Proteomes" id="UP000001554"/>
    </source>
</evidence>
<dbReference type="SUPFAM" id="SSF57903">
    <property type="entry name" value="FYVE/PHD zinc finger"/>
    <property type="match status" value="1"/>
</dbReference>
<dbReference type="PROSITE" id="PS50178">
    <property type="entry name" value="ZF_FYVE"/>
    <property type="match status" value="1"/>
</dbReference>
<dbReference type="InterPro" id="IPR013083">
    <property type="entry name" value="Znf_RING/FYVE/PHD"/>
</dbReference>
<dbReference type="PANTHER" id="PTHR46280">
    <property type="entry name" value="PLECKSTRIN HOMOLOGY DOMAIN-CONTAINING FAMILY F MEMBER 2-RELATED"/>
    <property type="match status" value="1"/>
</dbReference>
<evidence type="ECO:0000256" key="2">
    <source>
        <dbReference type="ARBA" id="ARBA00022771"/>
    </source>
</evidence>
<organism evidence="7 8">
    <name type="scientific">Branchiostoma floridae</name>
    <name type="common">Florida lancelet</name>
    <name type="synonym">Amphioxus</name>
    <dbReference type="NCBI Taxonomy" id="7739"/>
    <lineage>
        <taxon>Eukaryota</taxon>
        <taxon>Metazoa</taxon>
        <taxon>Chordata</taxon>
        <taxon>Cephalochordata</taxon>
        <taxon>Leptocardii</taxon>
        <taxon>Amphioxiformes</taxon>
        <taxon>Branchiostomatidae</taxon>
        <taxon>Branchiostoma</taxon>
    </lineage>
</organism>
<reference evidence="8" key="2">
    <citation type="submission" date="2025-08" db="UniProtKB">
        <authorList>
            <consortium name="RefSeq"/>
        </authorList>
    </citation>
    <scope>IDENTIFICATION</scope>
    <source>
        <strain evidence="8">S238N-H82</strain>
        <tissue evidence="8">Testes</tissue>
    </source>
</reference>
<dbReference type="GO" id="GO:0008270">
    <property type="term" value="F:zinc ion binding"/>
    <property type="evidence" value="ECO:0007669"/>
    <property type="project" value="UniProtKB-KW"/>
</dbReference>
<gene>
    <name evidence="8" type="primary">LOC118406445</name>
</gene>
<dbReference type="InterPro" id="IPR051765">
    <property type="entry name" value="PH_domain-containing_F"/>
</dbReference>
<feature type="region of interest" description="Disordered" evidence="5">
    <location>
        <begin position="1"/>
        <end position="42"/>
    </location>
</feature>
<dbReference type="RefSeq" id="XP_035662391.1">
    <property type="nucleotide sequence ID" value="XM_035806498.1"/>
</dbReference>
<keyword evidence="3" id="KW-0862">Zinc</keyword>
<accession>A0A9J7K9Q0</accession>
<evidence type="ECO:0000313" key="8">
    <source>
        <dbReference type="RefSeq" id="XP_035662391.1"/>
    </source>
</evidence>
<feature type="compositionally biased region" description="Polar residues" evidence="5">
    <location>
        <begin position="1"/>
        <end position="12"/>
    </location>
</feature>
<dbReference type="InterPro" id="IPR011011">
    <property type="entry name" value="Znf_FYVE_PHD"/>
</dbReference>
<dbReference type="OMA" id="SSARTCM"/>
<dbReference type="OrthoDB" id="70570at2759"/>
<dbReference type="PANTHER" id="PTHR46280:SF3">
    <property type="entry name" value="PLECKSTRIN HOMOLOGY DOMAIN-CONTAINING FAMILY F MEMBER 1 HOMOLOG"/>
    <property type="match status" value="1"/>
</dbReference>
<keyword evidence="7" id="KW-1185">Reference proteome</keyword>
<dbReference type="Pfam" id="PF01363">
    <property type="entry name" value="FYVE"/>
    <property type="match status" value="1"/>
</dbReference>
<protein>
    <submittedName>
        <fullName evidence="8">Pleckstrin homology domain-containing family F member 1-like</fullName>
    </submittedName>
</protein>
<proteinExistence type="predicted"/>
<evidence type="ECO:0000256" key="3">
    <source>
        <dbReference type="ARBA" id="ARBA00022833"/>
    </source>
</evidence>
<evidence type="ECO:0000259" key="6">
    <source>
        <dbReference type="PROSITE" id="PS50178"/>
    </source>
</evidence>
<dbReference type="GeneID" id="118406445"/>
<sequence>MGLCHASSTTGVSAAKLPGGNTAPQQPGAGPGTEGQAGQYDWQPDDEANLCQRCLQTRFTLLERRHHCRNCGRVVCGDCSKRKEILHHKPVRVCNVCAENLQNIRLPADTDGGDGSDSEEEEEDERTRMRMCALE</sequence>
<dbReference type="InterPro" id="IPR017455">
    <property type="entry name" value="Znf_FYVE-rel"/>
</dbReference>
<reference evidence="7" key="1">
    <citation type="journal article" date="2020" name="Nat. Ecol. Evol.">
        <title>Deeply conserved synteny resolves early events in vertebrate evolution.</title>
        <authorList>
            <person name="Simakov O."/>
            <person name="Marletaz F."/>
            <person name="Yue J.X."/>
            <person name="O'Connell B."/>
            <person name="Jenkins J."/>
            <person name="Brandt A."/>
            <person name="Calef R."/>
            <person name="Tung C.H."/>
            <person name="Huang T.K."/>
            <person name="Schmutz J."/>
            <person name="Satoh N."/>
            <person name="Yu J.K."/>
            <person name="Putnam N.H."/>
            <person name="Green R.E."/>
            <person name="Rokhsar D.S."/>
        </authorList>
    </citation>
    <scope>NUCLEOTIDE SEQUENCE [LARGE SCALE GENOMIC DNA]</scope>
    <source>
        <strain evidence="7">S238N-H82</strain>
    </source>
</reference>
<evidence type="ECO:0000256" key="5">
    <source>
        <dbReference type="SAM" id="MobiDB-lite"/>
    </source>
</evidence>
<feature type="compositionally biased region" description="Acidic residues" evidence="5">
    <location>
        <begin position="111"/>
        <end position="124"/>
    </location>
</feature>
<evidence type="ECO:0000256" key="1">
    <source>
        <dbReference type="ARBA" id="ARBA00022723"/>
    </source>
</evidence>
<keyword evidence="1" id="KW-0479">Metal-binding</keyword>